<feature type="repeat" description="Solcar" evidence="9">
    <location>
        <begin position="206"/>
        <end position="295"/>
    </location>
</feature>
<protein>
    <recommendedName>
        <fullName evidence="13">Mitochondrial substrate carrier family protein</fullName>
    </recommendedName>
</protein>
<dbReference type="OrthoDB" id="409586at2759"/>
<evidence type="ECO:0000256" key="9">
    <source>
        <dbReference type="PROSITE-ProRule" id="PRU00282"/>
    </source>
</evidence>
<dbReference type="EMBL" id="AJWJ01000128">
    <property type="protein sequence ID" value="KAF2074808.1"/>
    <property type="molecule type" value="Genomic_DNA"/>
</dbReference>
<dbReference type="GO" id="GO:0031966">
    <property type="term" value="C:mitochondrial membrane"/>
    <property type="evidence" value="ECO:0007669"/>
    <property type="project" value="UniProtKB-SubCell"/>
</dbReference>
<keyword evidence="8 9" id="KW-0472">Membrane</keyword>
<dbReference type="Proteomes" id="UP000695562">
    <property type="component" value="Unassembled WGS sequence"/>
</dbReference>
<evidence type="ECO:0000256" key="2">
    <source>
        <dbReference type="ARBA" id="ARBA00006375"/>
    </source>
</evidence>
<accession>A0A8J4PU31</accession>
<dbReference type="InterPro" id="IPR050567">
    <property type="entry name" value="Mitochondrial_Carrier"/>
</dbReference>
<gene>
    <name evidence="11" type="ORF">CYY_003872</name>
</gene>
<keyword evidence="4 9" id="KW-0812">Transmembrane</keyword>
<name>A0A8J4PU31_9MYCE</name>
<feature type="repeat" description="Solcar" evidence="9">
    <location>
        <begin position="110"/>
        <end position="196"/>
    </location>
</feature>
<dbReference type="InterPro" id="IPR023395">
    <property type="entry name" value="MCP_dom_sf"/>
</dbReference>
<dbReference type="Gene3D" id="1.50.40.10">
    <property type="entry name" value="Mitochondrial carrier domain"/>
    <property type="match status" value="2"/>
</dbReference>
<keyword evidence="3 10" id="KW-0813">Transport</keyword>
<dbReference type="PANTHER" id="PTHR45624:SF24">
    <property type="entry name" value="MITOCHONDRIAL SUBSTRATE CARRIER FAMILY PROTEIN G"/>
    <property type="match status" value="1"/>
</dbReference>
<dbReference type="InterPro" id="IPR018108">
    <property type="entry name" value="MCP_transmembrane"/>
</dbReference>
<feature type="repeat" description="Solcar" evidence="9">
    <location>
        <begin position="13"/>
        <end position="100"/>
    </location>
</feature>
<keyword evidence="7" id="KW-0496">Mitochondrion</keyword>
<reference evidence="11" key="1">
    <citation type="submission" date="2020-01" db="EMBL/GenBank/DDBJ databases">
        <title>Development of genomics and gene disruption for Polysphondylium violaceum indicates a role for the polyketide synthase stlB in stalk morphogenesis.</title>
        <authorList>
            <person name="Narita B."/>
            <person name="Kawabe Y."/>
            <person name="Kin K."/>
            <person name="Saito T."/>
            <person name="Gibbs R."/>
            <person name="Kuspa A."/>
            <person name="Muzny D."/>
            <person name="Queller D."/>
            <person name="Richards S."/>
            <person name="Strassman J."/>
            <person name="Sucgang R."/>
            <person name="Worley K."/>
            <person name="Schaap P."/>
        </authorList>
    </citation>
    <scope>NUCLEOTIDE SEQUENCE</scope>
    <source>
        <strain evidence="11">QSvi11</strain>
    </source>
</reference>
<dbReference type="PANTHER" id="PTHR45624">
    <property type="entry name" value="MITOCHONDRIAL BASIC AMINO ACIDS TRANSPORTER-RELATED"/>
    <property type="match status" value="1"/>
</dbReference>
<evidence type="ECO:0000256" key="1">
    <source>
        <dbReference type="ARBA" id="ARBA00004225"/>
    </source>
</evidence>
<comment type="subcellular location">
    <subcellularLocation>
        <location evidence="1">Mitochondrion membrane</location>
        <topology evidence="1">Multi-pass membrane protein</topology>
    </subcellularLocation>
</comment>
<dbReference type="PROSITE" id="PS50920">
    <property type="entry name" value="SOLCAR"/>
    <property type="match status" value="3"/>
</dbReference>
<keyword evidence="5" id="KW-0677">Repeat</keyword>
<evidence type="ECO:0008006" key="13">
    <source>
        <dbReference type="Google" id="ProtNLM"/>
    </source>
</evidence>
<keyword evidence="6" id="KW-1133">Transmembrane helix</keyword>
<comment type="caution">
    <text evidence="11">The sequence shown here is derived from an EMBL/GenBank/DDBJ whole genome shotgun (WGS) entry which is preliminary data.</text>
</comment>
<evidence type="ECO:0000256" key="6">
    <source>
        <dbReference type="ARBA" id="ARBA00022989"/>
    </source>
</evidence>
<evidence type="ECO:0000256" key="4">
    <source>
        <dbReference type="ARBA" id="ARBA00022692"/>
    </source>
</evidence>
<dbReference type="AlphaFoldDB" id="A0A8J4PU31"/>
<evidence type="ECO:0000256" key="7">
    <source>
        <dbReference type="ARBA" id="ARBA00023128"/>
    </source>
</evidence>
<dbReference type="GO" id="GO:0022857">
    <property type="term" value="F:transmembrane transporter activity"/>
    <property type="evidence" value="ECO:0007669"/>
    <property type="project" value="TreeGrafter"/>
</dbReference>
<evidence type="ECO:0000256" key="8">
    <source>
        <dbReference type="ARBA" id="ARBA00023136"/>
    </source>
</evidence>
<evidence type="ECO:0000256" key="3">
    <source>
        <dbReference type="ARBA" id="ARBA00022448"/>
    </source>
</evidence>
<evidence type="ECO:0000313" key="12">
    <source>
        <dbReference type="Proteomes" id="UP000695562"/>
    </source>
</evidence>
<evidence type="ECO:0000313" key="11">
    <source>
        <dbReference type="EMBL" id="KAF2074808.1"/>
    </source>
</evidence>
<keyword evidence="12" id="KW-1185">Reference proteome</keyword>
<evidence type="ECO:0000256" key="10">
    <source>
        <dbReference type="RuleBase" id="RU000488"/>
    </source>
</evidence>
<proteinExistence type="inferred from homology"/>
<dbReference type="SUPFAM" id="SSF103506">
    <property type="entry name" value="Mitochondrial carrier"/>
    <property type="match status" value="1"/>
</dbReference>
<dbReference type="Pfam" id="PF00153">
    <property type="entry name" value="Mito_carr"/>
    <property type="match status" value="3"/>
</dbReference>
<sequence length="296" mass="31853">MSNKEVAKDSALIVALKDIVAGSIGGIGQVISGHPLDTIKVRLQTQSVTNPVYSGAMDCLRKTVAQEGALGLYKGVASPLVGLSIMNSVMFLSYGQAKNLILGSDKNRELSVAELTLAGCMAGLSIAFVDSPVDLFKSQMQVQTDKSTYNGIMDCASKIWKQRGIPGVFQGLGATLLRDIPANGAYFGAYEITRRYFAGTGRVEDISSTKILIAGAVGGVSYWTLTYPADVVKSSIQTDSINPATRKYNGIVDCFRKIYREQGINGLYRGFAPCFVRSIPANAVCFLLYEKARELM</sequence>
<organism evidence="11 12">
    <name type="scientific">Polysphondylium violaceum</name>
    <dbReference type="NCBI Taxonomy" id="133409"/>
    <lineage>
        <taxon>Eukaryota</taxon>
        <taxon>Amoebozoa</taxon>
        <taxon>Evosea</taxon>
        <taxon>Eumycetozoa</taxon>
        <taxon>Dictyostelia</taxon>
        <taxon>Dictyosteliales</taxon>
        <taxon>Dictyosteliaceae</taxon>
        <taxon>Polysphondylium</taxon>
    </lineage>
</organism>
<comment type="similarity">
    <text evidence="2 10">Belongs to the mitochondrial carrier (TC 2.A.29) family.</text>
</comment>
<evidence type="ECO:0000256" key="5">
    <source>
        <dbReference type="ARBA" id="ARBA00022737"/>
    </source>
</evidence>